<dbReference type="SUPFAM" id="SSF56300">
    <property type="entry name" value="Metallo-dependent phosphatases"/>
    <property type="match status" value="1"/>
</dbReference>
<protein>
    <submittedName>
        <fullName evidence="2">Putative phosphoesterase</fullName>
    </submittedName>
</protein>
<sequence length="222" mass="23668">MNTLSFSLTGAMLCAMPSGALWWPEWRLLCVSDLHLGKSERIARRGGGLLPPYDSRDTLSRLDAEIARLDPATVVCLGDSFDDLAAAEALEQEARAWLTRLIAGRAWVWIEGNHDPGPLALDGSHRAELRIGGLCFRHVAAQGAQPGEVSGHYHPKACLGGGGRRVRRPCFLTDGERLILPAFGTFTGGLDITAPELRALMGPGARAILTGPTPVVFPAVAG</sequence>
<dbReference type="STRING" id="441112.SAMN04488094_11261"/>
<dbReference type="InterPro" id="IPR004843">
    <property type="entry name" value="Calcineurin-like_PHP"/>
</dbReference>
<dbReference type="EMBL" id="FOLG01000012">
    <property type="protein sequence ID" value="SFC96675.1"/>
    <property type="molecule type" value="Genomic_DNA"/>
</dbReference>
<dbReference type="AlphaFoldDB" id="A0A1I1NGQ2"/>
<dbReference type="InterPro" id="IPR029052">
    <property type="entry name" value="Metallo-depent_PP-like"/>
</dbReference>
<dbReference type="InterPro" id="IPR026336">
    <property type="entry name" value="PdeM-like"/>
</dbReference>
<organism evidence="2 3">
    <name type="scientific">Tropicimonas isoalkanivorans</name>
    <dbReference type="NCBI Taxonomy" id="441112"/>
    <lineage>
        <taxon>Bacteria</taxon>
        <taxon>Pseudomonadati</taxon>
        <taxon>Pseudomonadota</taxon>
        <taxon>Alphaproteobacteria</taxon>
        <taxon>Rhodobacterales</taxon>
        <taxon>Roseobacteraceae</taxon>
        <taxon>Tropicimonas</taxon>
    </lineage>
</organism>
<dbReference type="PIRSF" id="PIRSF000887">
    <property type="entry name" value="Pesterase_MJ0037"/>
    <property type="match status" value="1"/>
</dbReference>
<dbReference type="OrthoDB" id="9795838at2"/>
<evidence type="ECO:0000313" key="3">
    <source>
        <dbReference type="Proteomes" id="UP000198728"/>
    </source>
</evidence>
<dbReference type="PANTHER" id="PTHR39323:SF1">
    <property type="entry name" value="BLR1149 PROTEIN"/>
    <property type="match status" value="1"/>
</dbReference>
<dbReference type="Gene3D" id="3.60.21.10">
    <property type="match status" value="1"/>
</dbReference>
<reference evidence="2 3" key="1">
    <citation type="submission" date="2016-10" db="EMBL/GenBank/DDBJ databases">
        <authorList>
            <person name="de Groot N.N."/>
        </authorList>
    </citation>
    <scope>NUCLEOTIDE SEQUENCE [LARGE SCALE GENOMIC DNA]</scope>
    <source>
        <strain evidence="2 3">DSM 19548</strain>
    </source>
</reference>
<dbReference type="InterPro" id="IPR024173">
    <property type="entry name" value="Pesterase_MJ0037-like"/>
</dbReference>
<gene>
    <name evidence="2" type="ORF">SAMN04488094_11261</name>
</gene>
<evidence type="ECO:0000313" key="2">
    <source>
        <dbReference type="EMBL" id="SFC96675.1"/>
    </source>
</evidence>
<dbReference type="NCBIfam" id="TIGR04123">
    <property type="entry name" value="P_estr_lig_assc"/>
    <property type="match status" value="1"/>
</dbReference>
<name>A0A1I1NGQ2_9RHOB</name>
<evidence type="ECO:0000259" key="1">
    <source>
        <dbReference type="Pfam" id="PF00149"/>
    </source>
</evidence>
<dbReference type="Pfam" id="PF00149">
    <property type="entry name" value="Metallophos"/>
    <property type="match status" value="1"/>
</dbReference>
<feature type="domain" description="Calcineurin-like phosphoesterase" evidence="1">
    <location>
        <begin position="27"/>
        <end position="123"/>
    </location>
</feature>
<dbReference type="PANTHER" id="PTHR39323">
    <property type="entry name" value="BLR1149 PROTEIN"/>
    <property type="match status" value="1"/>
</dbReference>
<proteinExistence type="predicted"/>
<keyword evidence="3" id="KW-1185">Reference proteome</keyword>
<dbReference type="Proteomes" id="UP000198728">
    <property type="component" value="Unassembled WGS sequence"/>
</dbReference>
<dbReference type="GO" id="GO:0016787">
    <property type="term" value="F:hydrolase activity"/>
    <property type="evidence" value="ECO:0007669"/>
    <property type="project" value="InterPro"/>
</dbReference>
<accession>A0A1I1NGQ2</accession>
<dbReference type="RefSeq" id="WP_093361977.1">
    <property type="nucleotide sequence ID" value="NZ_FOLG01000012.1"/>
</dbReference>